<dbReference type="PANTHER" id="PTHR31339:SF0">
    <property type="entry name" value="PECTIN LYASE-LIKE SUPERFAMILY PROTEIN"/>
    <property type="match status" value="1"/>
</dbReference>
<dbReference type="Pfam" id="PF00295">
    <property type="entry name" value="Glyco_hydro_28"/>
    <property type="match status" value="1"/>
</dbReference>
<dbReference type="RefSeq" id="WP_162643701.1">
    <property type="nucleotide sequence ID" value="NZ_CP048286.1"/>
</dbReference>
<dbReference type="GO" id="GO:0004650">
    <property type="term" value="F:polygalacturonase activity"/>
    <property type="evidence" value="ECO:0007669"/>
    <property type="project" value="InterPro"/>
</dbReference>
<dbReference type="InterPro" id="IPR006626">
    <property type="entry name" value="PbH1"/>
</dbReference>
<dbReference type="InterPro" id="IPR051801">
    <property type="entry name" value="GH28_Enzymes"/>
</dbReference>
<sequence>MSEMFNVRQYGATGDGRTKDTEALNRAIAACHEQGGGTVRVPSGTYVTGTVELRSHITLHLDAGAVLLGSPDMADYPRLPHRSEFRDQVLIAAIGAVNVAITGRGTIDGNSDAFMLDGEPDLLRDFSAEYTRQGDAYHIVNDNPVDGPVKHKERPGILVLFLHCSNVHVSDILIRNSPNWCVHAGRCEDVRMTGLTIKNSLLVPNADGIDVSRSRNVRISDCHIEGGDDGLAFSPCAEGYGESPNENIVVENCTITSRSVGIRVGWDAYPIRNFLFHNIIIRDSNRGIGLFMRQGAPLENIVFSNIIIETRLHQGKWWGKGEPIHISVIPLPVHTGPAFTGKLGKIRNVTFSGITATGDQGIVIAGHPDSYIEGVTLENVKLTVREGPLQESFGGNFDFRPAIDEKKNVFAHDIPGLYAGCVDGLTIRNFAIDWQGKLPAYMKYGLEIEQFKELTIDGFAGRQPQPCDVSEGAAICLRDGGKARVLHSVAKPGTGIFLKLEGETTCGLFALNDVSEAVTPVEPRTDNLLHMTEFGE</sequence>
<comment type="similarity">
    <text evidence="1 4">Belongs to the glycosyl hydrolase 28 family.</text>
</comment>
<dbReference type="PANTHER" id="PTHR31339">
    <property type="entry name" value="PECTIN LYASE-RELATED"/>
    <property type="match status" value="1"/>
</dbReference>
<keyword evidence="6" id="KW-1185">Reference proteome</keyword>
<dbReference type="Gene3D" id="2.160.20.10">
    <property type="entry name" value="Single-stranded right-handed beta-helix, Pectin lyase-like"/>
    <property type="match status" value="1"/>
</dbReference>
<dbReference type="SMART" id="SM00710">
    <property type="entry name" value="PbH1"/>
    <property type="match status" value="6"/>
</dbReference>
<reference evidence="5 6" key="1">
    <citation type="submission" date="2020-02" db="EMBL/GenBank/DDBJ databases">
        <title>Paenibacillus sp. nov., isolated from rhizosphere soil of tomato.</title>
        <authorList>
            <person name="Weon H.-Y."/>
            <person name="Lee S.A."/>
        </authorList>
    </citation>
    <scope>NUCLEOTIDE SEQUENCE [LARGE SCALE GENOMIC DNA]</scope>
    <source>
        <strain evidence="5 6">14171R-81</strain>
    </source>
</reference>
<evidence type="ECO:0000256" key="4">
    <source>
        <dbReference type="RuleBase" id="RU361169"/>
    </source>
</evidence>
<gene>
    <name evidence="5" type="ORF">GZH47_24840</name>
</gene>
<keyword evidence="2 4" id="KW-0378">Hydrolase</keyword>
<dbReference type="GO" id="GO:0005975">
    <property type="term" value="P:carbohydrate metabolic process"/>
    <property type="evidence" value="ECO:0007669"/>
    <property type="project" value="InterPro"/>
</dbReference>
<dbReference type="InterPro" id="IPR012334">
    <property type="entry name" value="Pectin_lyas_fold"/>
</dbReference>
<evidence type="ECO:0000313" key="6">
    <source>
        <dbReference type="Proteomes" id="UP000479114"/>
    </source>
</evidence>
<evidence type="ECO:0000256" key="1">
    <source>
        <dbReference type="ARBA" id="ARBA00008834"/>
    </source>
</evidence>
<evidence type="ECO:0008006" key="7">
    <source>
        <dbReference type="Google" id="ProtNLM"/>
    </source>
</evidence>
<dbReference type="AlphaFoldDB" id="A0A6C0P7U0"/>
<evidence type="ECO:0000256" key="2">
    <source>
        <dbReference type="ARBA" id="ARBA00022801"/>
    </source>
</evidence>
<accession>A0A6C0P7U0</accession>
<organism evidence="5 6">
    <name type="scientific">Paenibacillus rhizovicinus</name>
    <dbReference type="NCBI Taxonomy" id="2704463"/>
    <lineage>
        <taxon>Bacteria</taxon>
        <taxon>Bacillati</taxon>
        <taxon>Bacillota</taxon>
        <taxon>Bacilli</taxon>
        <taxon>Bacillales</taxon>
        <taxon>Paenibacillaceae</taxon>
        <taxon>Paenibacillus</taxon>
    </lineage>
</organism>
<dbReference type="SUPFAM" id="SSF51126">
    <property type="entry name" value="Pectin lyase-like"/>
    <property type="match status" value="1"/>
</dbReference>
<protein>
    <recommendedName>
        <fullName evidence="7">Glycoside hydrolase family 28 protein</fullName>
    </recommendedName>
</protein>
<name>A0A6C0P7U0_9BACL</name>
<dbReference type="Proteomes" id="UP000479114">
    <property type="component" value="Chromosome"/>
</dbReference>
<dbReference type="InterPro" id="IPR000743">
    <property type="entry name" value="Glyco_hydro_28"/>
</dbReference>
<proteinExistence type="inferred from homology"/>
<evidence type="ECO:0000256" key="3">
    <source>
        <dbReference type="ARBA" id="ARBA00023295"/>
    </source>
</evidence>
<dbReference type="KEGG" id="prz:GZH47_24840"/>
<dbReference type="InterPro" id="IPR011050">
    <property type="entry name" value="Pectin_lyase_fold/virulence"/>
</dbReference>
<keyword evidence="3 4" id="KW-0326">Glycosidase</keyword>
<evidence type="ECO:0000313" key="5">
    <source>
        <dbReference type="EMBL" id="QHW33703.1"/>
    </source>
</evidence>
<dbReference type="EMBL" id="CP048286">
    <property type="protein sequence ID" value="QHW33703.1"/>
    <property type="molecule type" value="Genomic_DNA"/>
</dbReference>